<dbReference type="InterPro" id="IPR005094">
    <property type="entry name" value="Endonuclease_MobA/VirD2"/>
</dbReference>
<dbReference type="OrthoDB" id="9762440at2"/>
<feature type="region of interest" description="Disordered" evidence="2">
    <location>
        <begin position="739"/>
        <end position="765"/>
    </location>
</feature>
<dbReference type="eggNOG" id="COG3843">
    <property type="taxonomic scope" value="Bacteria"/>
</dbReference>
<evidence type="ECO:0000259" key="3">
    <source>
        <dbReference type="Pfam" id="PF03432"/>
    </source>
</evidence>
<dbReference type="RefSeq" id="WP_010760212.1">
    <property type="nucleotide sequence ID" value="NZ_ASWD01000010.1"/>
</dbReference>
<keyword evidence="1" id="KW-0175">Coiled coil</keyword>
<feature type="domain" description="MobA/VirD2-like nuclease" evidence="3">
    <location>
        <begin position="19"/>
        <end position="158"/>
    </location>
</feature>
<dbReference type="AlphaFoldDB" id="R2PP07"/>
<evidence type="ECO:0000313" key="4">
    <source>
        <dbReference type="EMBL" id="EOH86272.1"/>
    </source>
</evidence>
<evidence type="ECO:0000256" key="2">
    <source>
        <dbReference type="SAM" id="MobiDB-lite"/>
    </source>
</evidence>
<dbReference type="PATRIC" id="fig|1158607.3.peg.5260"/>
<keyword evidence="5" id="KW-1185">Reference proteome</keyword>
<organism evidence="4 5">
    <name type="scientific">Enterococcus pallens ATCC BAA-351</name>
    <dbReference type="NCBI Taxonomy" id="1158607"/>
    <lineage>
        <taxon>Bacteria</taxon>
        <taxon>Bacillati</taxon>
        <taxon>Bacillota</taxon>
        <taxon>Bacilli</taxon>
        <taxon>Lactobacillales</taxon>
        <taxon>Enterococcaceae</taxon>
        <taxon>Enterococcus</taxon>
    </lineage>
</organism>
<dbReference type="Proteomes" id="UP000013782">
    <property type="component" value="Unassembled WGS sequence"/>
</dbReference>
<evidence type="ECO:0000256" key="1">
    <source>
        <dbReference type="SAM" id="Coils"/>
    </source>
</evidence>
<comment type="caution">
    <text evidence="4">The sequence shown here is derived from an EMBL/GenBank/DDBJ whole genome shotgun (WGS) entry which is preliminary data.</text>
</comment>
<proteinExistence type="predicted"/>
<feature type="coiled-coil region" evidence="1">
    <location>
        <begin position="592"/>
        <end position="619"/>
    </location>
</feature>
<dbReference type="HOGENOM" id="CLU_377139_0_0_9"/>
<gene>
    <name evidence="4" type="ORF">UAU_05293</name>
</gene>
<dbReference type="EMBL" id="AJAQ01000055">
    <property type="protein sequence ID" value="EOH86272.1"/>
    <property type="molecule type" value="Genomic_DNA"/>
</dbReference>
<protein>
    <recommendedName>
        <fullName evidence="3">MobA/VirD2-like nuclease domain-containing protein</fullName>
    </recommendedName>
</protein>
<accession>R2PP07</accession>
<reference evidence="4 5" key="1">
    <citation type="submission" date="2013-02" db="EMBL/GenBank/DDBJ databases">
        <title>The Genome Sequence of Enterococcus pallens BAA-351.</title>
        <authorList>
            <consortium name="The Broad Institute Genome Sequencing Platform"/>
            <consortium name="The Broad Institute Genome Sequencing Center for Infectious Disease"/>
            <person name="Earl A.M."/>
            <person name="Gilmore M.S."/>
            <person name="Lebreton F."/>
            <person name="Walker B."/>
            <person name="Young S.K."/>
            <person name="Zeng Q."/>
            <person name="Gargeya S."/>
            <person name="Fitzgerald M."/>
            <person name="Haas B."/>
            <person name="Abouelleil A."/>
            <person name="Alvarado L."/>
            <person name="Arachchi H.M."/>
            <person name="Berlin A.M."/>
            <person name="Chapman S.B."/>
            <person name="Dewar J."/>
            <person name="Goldberg J."/>
            <person name="Griggs A."/>
            <person name="Gujja S."/>
            <person name="Hansen M."/>
            <person name="Howarth C."/>
            <person name="Imamovic A."/>
            <person name="Larimer J."/>
            <person name="McCowan C."/>
            <person name="Murphy C."/>
            <person name="Neiman D."/>
            <person name="Pearson M."/>
            <person name="Priest M."/>
            <person name="Roberts A."/>
            <person name="Saif S."/>
            <person name="Shea T."/>
            <person name="Sisk P."/>
            <person name="Sykes S."/>
            <person name="Wortman J."/>
            <person name="Nusbaum C."/>
            <person name="Birren B."/>
        </authorList>
    </citation>
    <scope>NUCLEOTIDE SEQUENCE [LARGE SCALE GENOMIC DNA]</scope>
    <source>
        <strain evidence="4 5">ATCC BAA-351</strain>
    </source>
</reference>
<sequence length="765" mass="88943">MAVTTIHQIKSTLKKALDYIQNPEKTDEGLLVSSYNCEATLAEVEMEITRQYAREVKGDYRKTGGSEVLAHHLIQSFSPEDDVSPELAHEIGKQLVDELLGGKFEYVISTHVDKDHIHNHIIFNSVSFYDLKKFRSQPYRTANQILEISNRLCAENDLSIAPRKQQLRNSYKNYSRYKKNSTFRAEIRKRLNMILDESVSMEEFKSKAAELKIDVDDSGKHITYFLAGEGQKRKTRGNKLDDLETYTEKGIQERVEENKILVTQLEKAIEESFSTSDNLEDFQFNLRQDHGITFKEHKKFGVVFQFDDVNRSSLKERILPDSYHIENLNGNFRTDYDFSQENSLEPISERYRQQEKSKIENQETPIVLLDEQIEKVTKEGLLINLESPDANGYIFINSNFVDVDKTTGDYTIWIGDKFDYTVRDQSGEVSENYTLKGEGLIRGLELAKGIEPLPIYVHSKYIKSISERGLSLSMPDKGIERLFIPKEYVEYDQISKNCTVRIGENWNYYGKPTLKENATQEQIRNNAAVRFKGQDVISELQKESKYLDVLIQPKMNMLRHRMQKMHTSALVETLNTFREEKIEKPSDLAQKLAAVHREKAAAQTKIDEIEKKITNYNNVAKLLVTYEKYLPIVKEIDGAGFLQKTKLEKQYESELRQFNLAEKKLTATNNLRMDMPKEKIIALAKNQEQQKKRLIDSFKYYEQQLEKLEDARLVLEEVTGDQLEAAAYEYSEIESLSDRLDTLENEAKQENDEREVQEKRNDRER</sequence>
<name>R2PP07_9ENTE</name>
<evidence type="ECO:0000313" key="5">
    <source>
        <dbReference type="Proteomes" id="UP000013782"/>
    </source>
</evidence>
<dbReference type="Pfam" id="PF03432">
    <property type="entry name" value="Relaxase"/>
    <property type="match status" value="1"/>
</dbReference>
<dbReference type="STRING" id="160454.RV10_GL003772"/>